<accession>A0ABT8YV65</accession>
<reference evidence="7" key="1">
    <citation type="submission" date="2023-07" db="EMBL/GenBank/DDBJ databases">
        <title>Mucosal microbiota of week-old chicken and adult hens.</title>
        <authorList>
            <person name="Volf J."/>
            <person name="Karasova D."/>
            <person name="Crhanova M."/>
            <person name="Faldynova M."/>
            <person name="Prikrylova H."/>
            <person name="Zeman M."/>
            <person name="Babak V."/>
            <person name="Rajova J."/>
            <person name="Rychlik I."/>
        </authorList>
    </citation>
    <scope>NUCLEOTIDE SEQUENCE</scope>
    <source>
        <strain evidence="7">ET902</strain>
    </source>
</reference>
<dbReference type="PANTHER" id="PTHR30429">
    <property type="entry name" value="D-METHIONINE-BINDING LIPOPROTEIN METQ"/>
    <property type="match status" value="1"/>
</dbReference>
<comment type="caution">
    <text evidence="7">The sequence shown here is derived from an EMBL/GenBank/DDBJ whole genome shotgun (WGS) entry which is preliminary data.</text>
</comment>
<evidence type="ECO:0000313" key="8">
    <source>
        <dbReference type="Proteomes" id="UP001175147"/>
    </source>
</evidence>
<keyword evidence="6" id="KW-0449">Lipoprotein</keyword>
<evidence type="ECO:0000313" key="7">
    <source>
        <dbReference type="EMBL" id="MDO7019708.1"/>
    </source>
</evidence>
<dbReference type="InterPro" id="IPR004872">
    <property type="entry name" value="Lipoprotein_NlpA"/>
</dbReference>
<keyword evidence="5" id="KW-0564">Palmitate</keyword>
<keyword evidence="3" id="KW-0732">Signal</keyword>
<comment type="similarity">
    <text evidence="2">Belongs to the NlpA lipoprotein family.</text>
</comment>
<comment type="subcellular location">
    <subcellularLocation>
        <location evidence="1">Membrane</location>
        <topology evidence="1">Lipid-anchor</topology>
    </subcellularLocation>
</comment>
<evidence type="ECO:0000256" key="1">
    <source>
        <dbReference type="ARBA" id="ARBA00004635"/>
    </source>
</evidence>
<protein>
    <submittedName>
        <fullName evidence="7">MetQ/NlpA family ABC transporter substrate-binding protein</fullName>
    </submittedName>
</protein>
<dbReference type="SUPFAM" id="SSF53850">
    <property type="entry name" value="Periplasmic binding protein-like II"/>
    <property type="match status" value="1"/>
</dbReference>
<dbReference type="EMBL" id="JAUPBM010000019">
    <property type="protein sequence ID" value="MDO7019708.1"/>
    <property type="molecule type" value="Genomic_DNA"/>
</dbReference>
<evidence type="ECO:0000256" key="5">
    <source>
        <dbReference type="ARBA" id="ARBA00023139"/>
    </source>
</evidence>
<sequence>MFGNFCNEYSFFIMMKKFFIFFLLINISYSCSGKDNVEIIKIGHIGEFDYDIWNQIDKEISRDNYKLDIIYFDNYELLNKALDDGDIDLNAFQNYIYFVNETNEHNYKFSVLEKTFIAPMHIYSKSFTNINQIQSNAKIAIPLDKVNLSRALQILEMASLIKLERHNNNFYSLNNISENNLNLEIIPMEASTIYYNMDTLDAAIVNYVFISDYHNYNIIYYDDVTKYSSQGKKSYVNLIVCREKDKDYNIYNFIAVSYKHKIKTYIEENKLKGLIVID</sequence>
<evidence type="ECO:0000256" key="6">
    <source>
        <dbReference type="ARBA" id="ARBA00023288"/>
    </source>
</evidence>
<dbReference type="Proteomes" id="UP001175147">
    <property type="component" value="Unassembled WGS sequence"/>
</dbReference>
<gene>
    <name evidence="7" type="ORF">Q5M86_02850</name>
</gene>
<dbReference type="PANTHER" id="PTHR30429:SF3">
    <property type="entry name" value="LIPOPROTEIN"/>
    <property type="match status" value="1"/>
</dbReference>
<dbReference type="Pfam" id="PF03180">
    <property type="entry name" value="Lipoprotein_9"/>
    <property type="match status" value="1"/>
</dbReference>
<dbReference type="RefSeq" id="WP_304385121.1">
    <property type="nucleotide sequence ID" value="NZ_JAUPBL010000033.1"/>
</dbReference>
<evidence type="ECO:0000256" key="3">
    <source>
        <dbReference type="ARBA" id="ARBA00022729"/>
    </source>
</evidence>
<organism evidence="7 8">
    <name type="scientific">Brachyspira innocens</name>
    <dbReference type="NCBI Taxonomy" id="13264"/>
    <lineage>
        <taxon>Bacteria</taxon>
        <taxon>Pseudomonadati</taxon>
        <taxon>Spirochaetota</taxon>
        <taxon>Spirochaetia</taxon>
        <taxon>Brachyspirales</taxon>
        <taxon>Brachyspiraceae</taxon>
        <taxon>Brachyspira</taxon>
    </lineage>
</organism>
<evidence type="ECO:0000256" key="4">
    <source>
        <dbReference type="ARBA" id="ARBA00023136"/>
    </source>
</evidence>
<keyword evidence="4" id="KW-0472">Membrane</keyword>
<proteinExistence type="inferred from homology"/>
<keyword evidence="8" id="KW-1185">Reference proteome</keyword>
<evidence type="ECO:0000256" key="2">
    <source>
        <dbReference type="ARBA" id="ARBA00008973"/>
    </source>
</evidence>
<name>A0ABT8YV65_9SPIR</name>
<dbReference type="Gene3D" id="3.40.190.10">
    <property type="entry name" value="Periplasmic binding protein-like II"/>
    <property type="match status" value="2"/>
</dbReference>